<evidence type="ECO:0000256" key="2">
    <source>
        <dbReference type="ARBA" id="ARBA00023015"/>
    </source>
</evidence>
<dbReference type="InterPro" id="IPR013572">
    <property type="entry name" value="Tscrpt_reg_MAATS_C"/>
</dbReference>
<dbReference type="SUPFAM" id="SSF46689">
    <property type="entry name" value="Homeodomain-like"/>
    <property type="match status" value="1"/>
</dbReference>
<proteinExistence type="predicted"/>
<organism evidence="7 8">
    <name type="scientific">Syntrophotalea carbinolica (strain DSM 2380 / NBRC 103641 / GraBd1)</name>
    <name type="common">Pelobacter carbinolicus</name>
    <dbReference type="NCBI Taxonomy" id="338963"/>
    <lineage>
        <taxon>Bacteria</taxon>
        <taxon>Pseudomonadati</taxon>
        <taxon>Thermodesulfobacteriota</taxon>
        <taxon>Desulfuromonadia</taxon>
        <taxon>Desulfuromonadales</taxon>
        <taxon>Syntrophotaleaceae</taxon>
        <taxon>Syntrophotalea</taxon>
    </lineage>
</organism>
<name>Q39ZX6_SYNC1</name>
<dbReference type="SUPFAM" id="SSF48498">
    <property type="entry name" value="Tetracyclin repressor-like, C-terminal domain"/>
    <property type="match status" value="1"/>
</dbReference>
<dbReference type="AlphaFoldDB" id="Q39ZX6"/>
<sequence>MARKTKAEAEQTRRDILEAALELFHAKGYTRTTLEEIARSAGVTRGAIYWHFKDKVDLFNGLKDEIECSTETRLEDLLLVSVNELSDFRDNILRLYRNLENDEHFKKFFELIFLRAEFTEELQPVLNQFKIKLHRLQQKDTDDFSRLQQAGKISANQDCVQCAFALRCLIIGSLNSWLIEEGTFSIVERGGALIDHFLNSLR</sequence>
<keyword evidence="8" id="KW-1185">Reference proteome</keyword>
<dbReference type="InterPro" id="IPR001647">
    <property type="entry name" value="HTH_TetR"/>
</dbReference>
<dbReference type="GO" id="GO:0003677">
    <property type="term" value="F:DNA binding"/>
    <property type="evidence" value="ECO:0007669"/>
    <property type="project" value="UniProtKB-UniRule"/>
</dbReference>
<keyword evidence="1" id="KW-0678">Repressor</keyword>
<dbReference type="PANTHER" id="PTHR43479">
    <property type="entry name" value="ACREF/ENVCD OPERON REPRESSOR-RELATED"/>
    <property type="match status" value="1"/>
</dbReference>
<keyword evidence="4" id="KW-0804">Transcription</keyword>
<dbReference type="Proteomes" id="UP000002534">
    <property type="component" value="Chromosome"/>
</dbReference>
<evidence type="ECO:0000259" key="6">
    <source>
        <dbReference type="PROSITE" id="PS50977"/>
    </source>
</evidence>
<accession>Q39ZX6</accession>
<dbReference type="KEGG" id="pca:Pcar_3096"/>
<dbReference type="InterPro" id="IPR050624">
    <property type="entry name" value="HTH-type_Tx_Regulator"/>
</dbReference>
<protein>
    <submittedName>
        <fullName evidence="7">Transcriptional regulator, TetR family</fullName>
    </submittedName>
</protein>
<evidence type="ECO:0000256" key="1">
    <source>
        <dbReference type="ARBA" id="ARBA00022491"/>
    </source>
</evidence>
<dbReference type="EMBL" id="CP000142">
    <property type="protein sequence ID" value="ABA90331.1"/>
    <property type="molecule type" value="Genomic_DNA"/>
</dbReference>
<dbReference type="InterPro" id="IPR036271">
    <property type="entry name" value="Tet_transcr_reg_TetR-rel_C_sf"/>
</dbReference>
<dbReference type="PROSITE" id="PS01081">
    <property type="entry name" value="HTH_TETR_1"/>
    <property type="match status" value="1"/>
</dbReference>
<gene>
    <name evidence="7" type="ordered locus">Pcar_3096</name>
</gene>
<dbReference type="Pfam" id="PF08361">
    <property type="entry name" value="TetR_C_2"/>
    <property type="match status" value="1"/>
</dbReference>
<feature type="domain" description="HTH tetR-type" evidence="6">
    <location>
        <begin position="10"/>
        <end position="70"/>
    </location>
</feature>
<evidence type="ECO:0000256" key="5">
    <source>
        <dbReference type="PROSITE-ProRule" id="PRU00335"/>
    </source>
</evidence>
<dbReference type="InterPro" id="IPR023772">
    <property type="entry name" value="DNA-bd_HTH_TetR-type_CS"/>
</dbReference>
<evidence type="ECO:0000256" key="4">
    <source>
        <dbReference type="ARBA" id="ARBA00023163"/>
    </source>
</evidence>
<dbReference type="OrthoDB" id="9798857at2"/>
<evidence type="ECO:0000313" key="7">
    <source>
        <dbReference type="EMBL" id="ABA90331.1"/>
    </source>
</evidence>
<dbReference type="InterPro" id="IPR009057">
    <property type="entry name" value="Homeodomain-like_sf"/>
</dbReference>
<keyword evidence="2" id="KW-0805">Transcription regulation</keyword>
<reference evidence="8" key="1">
    <citation type="submission" date="2005-10" db="EMBL/GenBank/DDBJ databases">
        <title>Complete sequence of Pelobacter carbinolicus DSM 2380.</title>
        <authorList>
            <person name="Copeland A."/>
            <person name="Lucas S."/>
            <person name="Lapidus A."/>
            <person name="Barry K."/>
            <person name="Detter J.C."/>
            <person name="Glavina T."/>
            <person name="Hammon N."/>
            <person name="Israni S."/>
            <person name="Pitluck S."/>
            <person name="Chertkov O."/>
            <person name="Schmutz J."/>
            <person name="Larimer F."/>
            <person name="Land M."/>
            <person name="Kyrpides N."/>
            <person name="Ivanova N."/>
            <person name="Richardson P."/>
        </authorList>
    </citation>
    <scope>NUCLEOTIDE SEQUENCE [LARGE SCALE GENOMIC DNA]</scope>
    <source>
        <strain evidence="8">DSM 2380 / NBRC 103641 / GraBd1</strain>
    </source>
</reference>
<evidence type="ECO:0000313" key="8">
    <source>
        <dbReference type="Proteomes" id="UP000002534"/>
    </source>
</evidence>
<dbReference type="PRINTS" id="PR00455">
    <property type="entry name" value="HTHTETR"/>
</dbReference>
<dbReference type="Gene3D" id="1.10.357.10">
    <property type="entry name" value="Tetracycline Repressor, domain 2"/>
    <property type="match status" value="1"/>
</dbReference>
<dbReference type="eggNOG" id="COG1309">
    <property type="taxonomic scope" value="Bacteria"/>
</dbReference>
<reference evidence="7 8" key="2">
    <citation type="journal article" date="2012" name="BMC Genomics">
        <title>The genome of Pelobacter carbinolicus reveals surprising metabolic capabilities and physiological features.</title>
        <authorList>
            <person name="Aklujkar M."/>
            <person name="Haveman S.A."/>
            <person name="Didonato R.Jr."/>
            <person name="Chertkov O."/>
            <person name="Han C.S."/>
            <person name="Land M.L."/>
            <person name="Brown P."/>
            <person name="Lovley D.R."/>
        </authorList>
    </citation>
    <scope>NUCLEOTIDE SEQUENCE [LARGE SCALE GENOMIC DNA]</scope>
    <source>
        <strain evidence="8">DSM 2380 / NBRC 103641 / GraBd1</strain>
    </source>
</reference>
<dbReference type="PANTHER" id="PTHR43479:SF11">
    <property type="entry name" value="ACREF_ENVCD OPERON REPRESSOR-RELATED"/>
    <property type="match status" value="1"/>
</dbReference>
<feature type="DNA-binding region" description="H-T-H motif" evidence="5">
    <location>
        <begin position="33"/>
        <end position="52"/>
    </location>
</feature>
<dbReference type="PROSITE" id="PS50977">
    <property type="entry name" value="HTH_TETR_2"/>
    <property type="match status" value="1"/>
</dbReference>
<dbReference type="Pfam" id="PF00440">
    <property type="entry name" value="TetR_N"/>
    <property type="match status" value="1"/>
</dbReference>
<evidence type="ECO:0000256" key="3">
    <source>
        <dbReference type="ARBA" id="ARBA00023125"/>
    </source>
</evidence>
<keyword evidence="3 5" id="KW-0238">DNA-binding</keyword>
<dbReference type="RefSeq" id="WP_011342891.1">
    <property type="nucleotide sequence ID" value="NC_007498.2"/>
</dbReference>
<dbReference type="STRING" id="338963.Pcar_3096"/>
<dbReference type="HOGENOM" id="CLU_069356_12_3_7"/>